<dbReference type="PANTHER" id="PTHR33490:SF6">
    <property type="entry name" value="SLL1049 PROTEIN"/>
    <property type="match status" value="1"/>
</dbReference>
<dbReference type="Gene3D" id="3.10.620.30">
    <property type="match status" value="1"/>
</dbReference>
<dbReference type="InterPro" id="IPR002931">
    <property type="entry name" value="Transglutaminase-like"/>
</dbReference>
<dbReference type="RefSeq" id="WP_379940193.1">
    <property type="nucleotide sequence ID" value="NZ_JBHTIB010000008.1"/>
</dbReference>
<dbReference type="PANTHER" id="PTHR33490">
    <property type="entry name" value="BLR5614 PROTEIN-RELATED"/>
    <property type="match status" value="1"/>
</dbReference>
<dbReference type="Pfam" id="PF08379">
    <property type="entry name" value="Bact_transglu_N"/>
    <property type="match status" value="1"/>
</dbReference>
<reference evidence="3" key="1">
    <citation type="journal article" date="2019" name="Int. J. Syst. Evol. Microbiol.">
        <title>The Global Catalogue of Microorganisms (GCM) 10K type strain sequencing project: providing services to taxonomists for standard genome sequencing and annotation.</title>
        <authorList>
            <consortium name="The Broad Institute Genomics Platform"/>
            <consortium name="The Broad Institute Genome Sequencing Center for Infectious Disease"/>
            <person name="Wu L."/>
            <person name="Ma J."/>
        </authorList>
    </citation>
    <scope>NUCLEOTIDE SEQUENCE [LARGE SCALE GENOMIC DNA]</scope>
    <source>
        <strain evidence="3">CCUG 60529</strain>
    </source>
</reference>
<evidence type="ECO:0000313" key="3">
    <source>
        <dbReference type="Proteomes" id="UP001597011"/>
    </source>
</evidence>
<dbReference type="Pfam" id="PF01841">
    <property type="entry name" value="Transglut_core"/>
    <property type="match status" value="1"/>
</dbReference>
<feature type="domain" description="Transglutaminase-like" evidence="1">
    <location>
        <begin position="171"/>
        <end position="237"/>
    </location>
</feature>
<dbReference type="Proteomes" id="UP001597011">
    <property type="component" value="Unassembled WGS sequence"/>
</dbReference>
<gene>
    <name evidence="2" type="ORF">ACFQ0I_05530</name>
</gene>
<protein>
    <submittedName>
        <fullName evidence="2">Transglutaminase domain-containing protein</fullName>
    </submittedName>
</protein>
<dbReference type="SMART" id="SM00460">
    <property type="entry name" value="TGc"/>
    <property type="match status" value="1"/>
</dbReference>
<comment type="caution">
    <text evidence="2">The sequence shown here is derived from an EMBL/GenBank/DDBJ whole genome shotgun (WGS) entry which is preliminary data.</text>
</comment>
<dbReference type="InterPro" id="IPR013589">
    <property type="entry name" value="Bac_transglu_N"/>
</dbReference>
<proteinExistence type="predicted"/>
<evidence type="ECO:0000313" key="2">
    <source>
        <dbReference type="EMBL" id="MFD0835215.1"/>
    </source>
</evidence>
<dbReference type="InterPro" id="IPR038765">
    <property type="entry name" value="Papain-like_cys_pep_sf"/>
</dbReference>
<sequence length="325" mass="37071">MRTFFIKHVTKFSYSNTVIDGANLIRLHPINDEYQKVISHFISVTNNPYVETFNDFYNNRVGTFLITEPHDELTITSDVEVIIYDKIFPEDTVDATTQWEELKTKKYDADIIDFVKPAPFSGSEEVLNLINSKNLATKTPYKVVLELCDYVYNNFKYTKGVTNVDSTLDEVWELKAGVCQDFTNILLQMVRMAGIPARYVSGYICPAEDNTRGLGATHAWIEAYIPFYGWFGVDPTNNAIANGNHVRLAVGRSYADCSPVKGVFKRKVESDLFVNVEISSTKTKEAIEVPPNTFTGSKTNNSYQRNLDRIQHQQQQVQQNQQQQQ</sequence>
<name>A0ABW3BQ09_9FLAO</name>
<keyword evidence="3" id="KW-1185">Reference proteome</keyword>
<dbReference type="SUPFAM" id="SSF54001">
    <property type="entry name" value="Cysteine proteinases"/>
    <property type="match status" value="1"/>
</dbReference>
<dbReference type="EMBL" id="JBHTIB010000008">
    <property type="protein sequence ID" value="MFD0835215.1"/>
    <property type="molecule type" value="Genomic_DNA"/>
</dbReference>
<organism evidence="2 3">
    <name type="scientific">Mariniflexile aquimaris</name>
    <dbReference type="NCBI Taxonomy" id="881009"/>
    <lineage>
        <taxon>Bacteria</taxon>
        <taxon>Pseudomonadati</taxon>
        <taxon>Bacteroidota</taxon>
        <taxon>Flavobacteriia</taxon>
        <taxon>Flavobacteriales</taxon>
        <taxon>Flavobacteriaceae</taxon>
        <taxon>Mariniflexile</taxon>
    </lineage>
</organism>
<evidence type="ECO:0000259" key="1">
    <source>
        <dbReference type="SMART" id="SM00460"/>
    </source>
</evidence>
<accession>A0ABW3BQ09</accession>